<evidence type="ECO:0000256" key="11">
    <source>
        <dbReference type="RuleBase" id="RU000461"/>
    </source>
</evidence>
<protein>
    <submittedName>
        <fullName evidence="14">Cytochrome P450 CYP749A22-like</fullName>
    </submittedName>
</protein>
<dbReference type="Proteomes" id="UP001652623">
    <property type="component" value="Chromosome 12"/>
</dbReference>
<dbReference type="SUPFAM" id="SSF48264">
    <property type="entry name" value="Cytochrome P450"/>
    <property type="match status" value="1"/>
</dbReference>
<comment type="similarity">
    <text evidence="2 11">Belongs to the cytochrome P450 family.</text>
</comment>
<proteinExistence type="inferred from homology"/>
<dbReference type="PRINTS" id="PR00385">
    <property type="entry name" value="P450"/>
</dbReference>
<evidence type="ECO:0000256" key="8">
    <source>
        <dbReference type="ARBA" id="ARBA00023004"/>
    </source>
</evidence>
<evidence type="ECO:0000256" key="6">
    <source>
        <dbReference type="ARBA" id="ARBA00022989"/>
    </source>
</evidence>
<dbReference type="RefSeq" id="XP_060669464.1">
    <property type="nucleotide sequence ID" value="XM_060813481.1"/>
</dbReference>
<evidence type="ECO:0000256" key="4">
    <source>
        <dbReference type="ARBA" id="ARBA00022692"/>
    </source>
</evidence>
<dbReference type="InterPro" id="IPR036396">
    <property type="entry name" value="Cyt_P450_sf"/>
</dbReference>
<evidence type="ECO:0000256" key="5">
    <source>
        <dbReference type="ARBA" id="ARBA00022723"/>
    </source>
</evidence>
<keyword evidence="7 11" id="KW-0560">Oxidoreductase</keyword>
<dbReference type="InterPro" id="IPR050665">
    <property type="entry name" value="Cytochrome_P450_Monooxygen"/>
</dbReference>
<dbReference type="PANTHER" id="PTHR24282:SF20">
    <property type="entry name" value="CYTOCHROME P450 CYP749A22-LIKE"/>
    <property type="match status" value="1"/>
</dbReference>
<accession>A0ABM3ZYA2</accession>
<dbReference type="InterPro" id="IPR002401">
    <property type="entry name" value="Cyt_P450_E_grp-I"/>
</dbReference>
<evidence type="ECO:0000256" key="2">
    <source>
        <dbReference type="ARBA" id="ARBA00010617"/>
    </source>
</evidence>
<feature type="transmembrane region" description="Helical" evidence="12">
    <location>
        <begin position="6"/>
        <end position="27"/>
    </location>
</feature>
<sequence>MSLLGDPVVIVSCFLVLSILLAFIKIFHKLWWIPTRVQCLMGSQGIQGPSYRFVYGSTKEALRMRNEAMATPMGLSHAIFPKVQPHIDFWLNKYGKNYLQWYGTRAQLVITEQELIKEILNNRDGTFSKTDSQGFVKKLLGDGLVTTKGEKWAKLRKLANYTFHGESLKGMFPAMISSVEMMLERWKSYEGTEVEVFEEFRLLTSEIISRTAFGSNYLRGKDIFEMLRRLALLTTKNMYKLRLPGISKFFKTGDEIEADMLEKKIRNCIIEIIKEREEKVTSGEEDSFGSDFLGLLLKAHHDANDKQRISLDDLVDECKTFYFAGQETTNTLLGWTVLLLAIHTDWQEQVRKEVLNLFGHENPNPDSIAKLKIMSMVFNETLRLYPPVIGFVRKVEREVRLGKLILPANLNLYMATLAVHHDPQIWGEDVNQFKPERFSEGVSEATKNSSAAFFPFGMGPRNCVGNNFAITEAKIAISMILQHYSFTLSPAYVHMPFQFITLHPQHGIQVMLQPL</sequence>
<keyword evidence="10 12" id="KW-0472">Membrane</keyword>
<keyword evidence="8 11" id="KW-0408">Iron</keyword>
<keyword evidence="5 11" id="KW-0479">Metal-binding</keyword>
<evidence type="ECO:0000256" key="1">
    <source>
        <dbReference type="ARBA" id="ARBA00004167"/>
    </source>
</evidence>
<evidence type="ECO:0000256" key="3">
    <source>
        <dbReference type="ARBA" id="ARBA00022617"/>
    </source>
</evidence>
<keyword evidence="4 12" id="KW-0812">Transmembrane</keyword>
<organism evidence="13 14">
    <name type="scientific">Ziziphus jujuba</name>
    <name type="common">Chinese jujube</name>
    <name type="synonym">Ziziphus sativa</name>
    <dbReference type="NCBI Taxonomy" id="326968"/>
    <lineage>
        <taxon>Eukaryota</taxon>
        <taxon>Viridiplantae</taxon>
        <taxon>Streptophyta</taxon>
        <taxon>Embryophyta</taxon>
        <taxon>Tracheophyta</taxon>
        <taxon>Spermatophyta</taxon>
        <taxon>Magnoliopsida</taxon>
        <taxon>eudicotyledons</taxon>
        <taxon>Gunneridae</taxon>
        <taxon>Pentapetalae</taxon>
        <taxon>rosids</taxon>
        <taxon>fabids</taxon>
        <taxon>Rosales</taxon>
        <taxon>Rhamnaceae</taxon>
        <taxon>Paliureae</taxon>
        <taxon>Ziziphus</taxon>
    </lineage>
</organism>
<evidence type="ECO:0000256" key="9">
    <source>
        <dbReference type="ARBA" id="ARBA00023033"/>
    </source>
</evidence>
<name>A0ABM3ZYA2_ZIZJJ</name>
<keyword evidence="3 11" id="KW-0349">Heme</keyword>
<dbReference type="PANTHER" id="PTHR24282">
    <property type="entry name" value="CYTOCHROME P450 FAMILY MEMBER"/>
    <property type="match status" value="1"/>
</dbReference>
<dbReference type="Gene3D" id="1.10.630.10">
    <property type="entry name" value="Cytochrome P450"/>
    <property type="match status" value="1"/>
</dbReference>
<dbReference type="InterPro" id="IPR017972">
    <property type="entry name" value="Cyt_P450_CS"/>
</dbReference>
<keyword evidence="9 11" id="KW-0503">Monooxygenase</keyword>
<dbReference type="PRINTS" id="PR00463">
    <property type="entry name" value="EP450I"/>
</dbReference>
<gene>
    <name evidence="14" type="primary">LOC132800230</name>
</gene>
<dbReference type="GeneID" id="132800230"/>
<keyword evidence="13" id="KW-1185">Reference proteome</keyword>
<keyword evidence="6 12" id="KW-1133">Transmembrane helix</keyword>
<comment type="subcellular location">
    <subcellularLocation>
        <location evidence="1">Membrane</location>
        <topology evidence="1">Single-pass membrane protein</topology>
    </subcellularLocation>
</comment>
<evidence type="ECO:0000256" key="10">
    <source>
        <dbReference type="ARBA" id="ARBA00023136"/>
    </source>
</evidence>
<evidence type="ECO:0000313" key="13">
    <source>
        <dbReference type="Proteomes" id="UP001652623"/>
    </source>
</evidence>
<evidence type="ECO:0000256" key="7">
    <source>
        <dbReference type="ARBA" id="ARBA00023002"/>
    </source>
</evidence>
<dbReference type="Pfam" id="PF00067">
    <property type="entry name" value="p450"/>
    <property type="match status" value="1"/>
</dbReference>
<evidence type="ECO:0000256" key="12">
    <source>
        <dbReference type="SAM" id="Phobius"/>
    </source>
</evidence>
<evidence type="ECO:0000313" key="14">
    <source>
        <dbReference type="RefSeq" id="XP_060669464.1"/>
    </source>
</evidence>
<reference evidence="14" key="1">
    <citation type="submission" date="2025-08" db="UniProtKB">
        <authorList>
            <consortium name="RefSeq"/>
        </authorList>
    </citation>
    <scope>IDENTIFICATION</scope>
    <source>
        <tissue evidence="14">Seedling</tissue>
    </source>
</reference>
<dbReference type="PROSITE" id="PS00086">
    <property type="entry name" value="CYTOCHROME_P450"/>
    <property type="match status" value="1"/>
</dbReference>
<dbReference type="InterPro" id="IPR001128">
    <property type="entry name" value="Cyt_P450"/>
</dbReference>